<evidence type="ECO:0000313" key="1">
    <source>
        <dbReference type="EMBL" id="SVE47041.1"/>
    </source>
</evidence>
<organism evidence="1">
    <name type="scientific">marine metagenome</name>
    <dbReference type="NCBI Taxonomy" id="408172"/>
    <lineage>
        <taxon>unclassified sequences</taxon>
        <taxon>metagenomes</taxon>
        <taxon>ecological metagenomes</taxon>
    </lineage>
</organism>
<proteinExistence type="predicted"/>
<dbReference type="EMBL" id="UINC01219537">
    <property type="protein sequence ID" value="SVE47041.1"/>
    <property type="molecule type" value="Genomic_DNA"/>
</dbReference>
<dbReference type="AlphaFoldDB" id="A0A383DRB8"/>
<sequence length="157" mass="18022">MSKFFIIYLFSLVGGETGTVLSIENYDYSIHQFYMQHPKKQWVRADSSKRENMYADFINRELCVLEAKKIGLESDPVLAIKIRDLLLQILINESYEQIIATPLINPDDLIESRKFAQTELSLSHILISHSGAYMANPPERSLDEALLLVQNIKSLFV</sequence>
<protein>
    <submittedName>
        <fullName evidence="1">Uncharacterized protein</fullName>
    </submittedName>
</protein>
<gene>
    <name evidence="1" type="ORF">METZ01_LOCUS499895</name>
</gene>
<reference evidence="1" key="1">
    <citation type="submission" date="2018-05" db="EMBL/GenBank/DDBJ databases">
        <authorList>
            <person name="Lanie J.A."/>
            <person name="Ng W.-L."/>
            <person name="Kazmierczak K.M."/>
            <person name="Andrzejewski T.M."/>
            <person name="Davidsen T.M."/>
            <person name="Wayne K.J."/>
            <person name="Tettelin H."/>
            <person name="Glass J.I."/>
            <person name="Rusch D."/>
            <person name="Podicherti R."/>
            <person name="Tsui H.-C.T."/>
            <person name="Winkler M.E."/>
        </authorList>
    </citation>
    <scope>NUCLEOTIDE SEQUENCE</scope>
</reference>
<name>A0A383DRB8_9ZZZZ</name>
<feature type="non-terminal residue" evidence="1">
    <location>
        <position position="157"/>
    </location>
</feature>
<accession>A0A383DRB8</accession>